<dbReference type="PROSITE" id="PS50076">
    <property type="entry name" value="DNAJ_2"/>
    <property type="match status" value="1"/>
</dbReference>
<dbReference type="PANTHER" id="PTHR44303">
    <property type="entry name" value="DNAJ HOMOLOG SUBFAMILY C MEMBER 16"/>
    <property type="match status" value="1"/>
</dbReference>
<dbReference type="SUPFAM" id="SSF46565">
    <property type="entry name" value="Chaperone J-domain"/>
    <property type="match status" value="1"/>
</dbReference>
<feature type="domain" description="J" evidence="4">
    <location>
        <begin position="29"/>
        <end position="93"/>
    </location>
</feature>
<dbReference type="InterPro" id="IPR018253">
    <property type="entry name" value="DnaJ_domain_CS"/>
</dbReference>
<keyword evidence="3" id="KW-0732">Signal</keyword>
<dbReference type="SUPFAM" id="SSF52833">
    <property type="entry name" value="Thioredoxin-like"/>
    <property type="match status" value="1"/>
</dbReference>
<reference evidence="5" key="1">
    <citation type="submission" date="2020-04" db="EMBL/GenBank/DDBJ databases">
        <authorList>
            <person name="Neveu A P."/>
        </authorList>
    </citation>
    <scope>NUCLEOTIDE SEQUENCE</scope>
    <source>
        <tissue evidence="5">Whole embryo</tissue>
    </source>
</reference>
<dbReference type="EMBL" id="LR784589">
    <property type="protein sequence ID" value="CAB3238848.1"/>
    <property type="molecule type" value="mRNA"/>
</dbReference>
<evidence type="ECO:0000259" key="4">
    <source>
        <dbReference type="PROSITE" id="PS50076"/>
    </source>
</evidence>
<keyword evidence="2" id="KW-1133">Transmembrane helix</keyword>
<evidence type="ECO:0000256" key="2">
    <source>
        <dbReference type="SAM" id="Phobius"/>
    </source>
</evidence>
<dbReference type="PRINTS" id="PR00625">
    <property type="entry name" value="JDOMAIN"/>
</dbReference>
<accession>A0A6F9DB16</accession>
<evidence type="ECO:0000256" key="1">
    <source>
        <dbReference type="SAM" id="MobiDB-lite"/>
    </source>
</evidence>
<feature type="transmembrane region" description="Helical" evidence="2">
    <location>
        <begin position="531"/>
        <end position="550"/>
    </location>
</feature>
<dbReference type="Gene3D" id="1.10.287.110">
    <property type="entry name" value="DnaJ domain"/>
    <property type="match status" value="1"/>
</dbReference>
<name>A0A6F9DB16_9ASCI</name>
<dbReference type="PROSITE" id="PS00636">
    <property type="entry name" value="DNAJ_1"/>
    <property type="match status" value="1"/>
</dbReference>
<gene>
    <name evidence="5" type="primary">Dnajc16</name>
</gene>
<feature type="chain" id="PRO_5026140888" evidence="3">
    <location>
        <begin position="21"/>
        <end position="814"/>
    </location>
</feature>
<dbReference type="InterPro" id="IPR052448">
    <property type="entry name" value="DnaJ_C16_autophagy_reg"/>
</dbReference>
<organism evidence="5">
    <name type="scientific">Phallusia mammillata</name>
    <dbReference type="NCBI Taxonomy" id="59560"/>
    <lineage>
        <taxon>Eukaryota</taxon>
        <taxon>Metazoa</taxon>
        <taxon>Chordata</taxon>
        <taxon>Tunicata</taxon>
        <taxon>Ascidiacea</taxon>
        <taxon>Phlebobranchia</taxon>
        <taxon>Ascidiidae</taxon>
        <taxon>Phallusia</taxon>
    </lineage>
</organism>
<feature type="compositionally biased region" description="Basic and acidic residues" evidence="1">
    <location>
        <begin position="739"/>
        <end position="752"/>
    </location>
</feature>
<dbReference type="CDD" id="cd06257">
    <property type="entry name" value="DnaJ"/>
    <property type="match status" value="1"/>
</dbReference>
<dbReference type="InterPro" id="IPR036249">
    <property type="entry name" value="Thioredoxin-like_sf"/>
</dbReference>
<keyword evidence="2" id="KW-0812">Transmembrane</keyword>
<dbReference type="Gene3D" id="3.40.30.10">
    <property type="entry name" value="Glutaredoxin"/>
    <property type="match status" value="1"/>
</dbReference>
<proteinExistence type="evidence at transcript level"/>
<dbReference type="SMART" id="SM00271">
    <property type="entry name" value="DnaJ"/>
    <property type="match status" value="1"/>
</dbReference>
<dbReference type="Pfam" id="PF00226">
    <property type="entry name" value="DnaJ"/>
    <property type="match status" value="1"/>
</dbReference>
<sequence length="814" mass="92882">MIVRLVVVFALLSIIQYCNGNHNVGKAFDPYNILNVPKSADSLQIRKAYKNLVKEWHPDKNPSPEAQDRFIQIQQAYEILSNDDKRKQYDNQGFSTDANQHWNSQQQPSFYDEFFTFSNEFFNFDYAESSGKSISKRELYQKILPNSHVTPQVLYVYSTFCTQCIITLKTSWKKAAADLEKLGLQTGTIDTTFSSRLASLLGVSRVPAIVVIFREQYSYFKGIVSYENLKAFVNLQLPSDFVTMVTSGTMDSFLHSVVVSDKPRSLLFSSNNRPTLLYSLMAVKHHQFIDFGFVSLLSPEAKQAAEKFHVYGKGPCLLLFKEDSLKPVVTLQSSDMPHGAVDNLLAANHFMTVPRLTSQVLFDDFCPPNKGKPHIQICAILATKLEPKVVMNLRRLVASAISEEERLYDWLKFMFVDVSVQSKFVKSLDPNQEDLKIPQFFLLWKRSTTHGSVSNHDAKFLESETGGEYGFQKLLSVALKISQQQLFKHEVNLTSLHDELAPNLLIRSLQFCKSNVMKFIAIMFSLSDQEFMIFLVMTITMFLSIYSVLFKPKAPHQTSSNQTEDDLSDNDVEVDVAYEDEYEEENQQVFSGSSVVELDPTSYVSLVLRQERGHMTFVFLKRSSGDDDQTSEFINVMGVHARNPKFHLSFLNVKNFMSWYVELRRTSSAQPPGLKVDHQHRSSEDLSCLHSNTKIAQQSDLESTLALNCMHGTVLAINGSKHWYCIFVPRKGRSLPVIQRKDSPKKVPHNFDDETSEGNDSTKPEVEVLAAPYTCNDYGNALMQWMDRVCEGQMPRLYVRQWPGLYLRDDAFDD</sequence>
<evidence type="ECO:0000313" key="5">
    <source>
        <dbReference type="EMBL" id="CAB3238848.1"/>
    </source>
</evidence>
<dbReference type="AlphaFoldDB" id="A0A6F9DB16"/>
<evidence type="ECO:0000256" key="3">
    <source>
        <dbReference type="SAM" id="SignalP"/>
    </source>
</evidence>
<dbReference type="InterPro" id="IPR036869">
    <property type="entry name" value="J_dom_sf"/>
</dbReference>
<dbReference type="InterPro" id="IPR001623">
    <property type="entry name" value="DnaJ_domain"/>
</dbReference>
<keyword evidence="2" id="KW-0472">Membrane</keyword>
<feature type="region of interest" description="Disordered" evidence="1">
    <location>
        <begin position="738"/>
        <end position="764"/>
    </location>
</feature>
<feature type="signal peptide" evidence="3">
    <location>
        <begin position="1"/>
        <end position="20"/>
    </location>
</feature>
<dbReference type="PANTHER" id="PTHR44303:SF2">
    <property type="entry name" value="DNAJ HOMOLOG SUBFAMILY C MEMBER 16"/>
    <property type="match status" value="1"/>
</dbReference>
<protein>
    <submittedName>
        <fullName evidence="5">DnaJ homolog subfamily C member 16-like</fullName>
    </submittedName>
</protein>